<dbReference type="RefSeq" id="WP_207087916.1">
    <property type="nucleotide sequence ID" value="NZ_JAFLQW010000270.1"/>
</dbReference>
<gene>
    <name evidence="2" type="ORF">J0895_09790</name>
</gene>
<dbReference type="SUPFAM" id="SSF50341">
    <property type="entry name" value="CheW-like"/>
    <property type="match status" value="1"/>
</dbReference>
<dbReference type="InterPro" id="IPR036061">
    <property type="entry name" value="CheW-like_dom_sf"/>
</dbReference>
<dbReference type="InterPro" id="IPR002545">
    <property type="entry name" value="CheW-lke_dom"/>
</dbReference>
<comment type="caution">
    <text evidence="2">The sequence shown here is derived from an EMBL/GenBank/DDBJ whole genome shotgun (WGS) entry which is preliminary data.</text>
</comment>
<dbReference type="Gene3D" id="2.40.50.180">
    <property type="entry name" value="CheA-289, Domain 4"/>
    <property type="match status" value="1"/>
</dbReference>
<organism evidence="2 3">
    <name type="scientific">Phormidium pseudopriestleyi FRX01</name>
    <dbReference type="NCBI Taxonomy" id="1759528"/>
    <lineage>
        <taxon>Bacteria</taxon>
        <taxon>Bacillati</taxon>
        <taxon>Cyanobacteriota</taxon>
        <taxon>Cyanophyceae</taxon>
        <taxon>Oscillatoriophycideae</taxon>
        <taxon>Oscillatoriales</taxon>
        <taxon>Oscillatoriaceae</taxon>
        <taxon>Phormidium</taxon>
    </lineage>
</organism>
<protein>
    <submittedName>
        <fullName evidence="2">Chemotaxis protein CheW</fullName>
    </submittedName>
</protein>
<feature type="domain" description="CheW-like" evidence="1">
    <location>
        <begin position="2"/>
        <end position="172"/>
    </location>
</feature>
<evidence type="ECO:0000313" key="2">
    <source>
        <dbReference type="EMBL" id="MBO0349392.1"/>
    </source>
</evidence>
<reference evidence="2 3" key="1">
    <citation type="submission" date="2021-03" db="EMBL/GenBank/DDBJ databases">
        <title>Metabolic Capacity of the Antarctic Cyanobacterium Phormidium pseudopriestleyi that Sustains Oxygenic Photosynthesis in the Presence of Hydrogen Sulfide.</title>
        <authorList>
            <person name="Lumian J.E."/>
            <person name="Jungblut A.D."/>
            <person name="Dillon M.L."/>
            <person name="Hawes I."/>
            <person name="Doran P.T."/>
            <person name="Mackey T.J."/>
            <person name="Dick G.J."/>
            <person name="Grettenberger C.L."/>
            <person name="Sumner D.Y."/>
        </authorList>
    </citation>
    <scope>NUCLEOTIDE SEQUENCE [LARGE SCALE GENOMIC DNA]</scope>
    <source>
        <strain evidence="2 3">FRX01</strain>
    </source>
</reference>
<proteinExistence type="predicted"/>
<dbReference type="Proteomes" id="UP000664844">
    <property type="component" value="Unassembled WGS sequence"/>
</dbReference>
<keyword evidence="3" id="KW-1185">Reference proteome</keyword>
<sequence length="182" mass="19989">MLITYAGLQLSPKVQVVVPMAQVVEEIARSRRQICPIPGVPEAILGVVNTGGKLLWVIDLADFLTEVLGLTRRSHSRGDELTLVVIRQDPTPEPDPQEEESTVTPLACVVCDRLVTLTLNSTHFTPIPEPWKSLLRPLFSGLIWISPPSDAAPRRFPVGLLQVSALFDALSRYSTPTAGEFR</sequence>
<evidence type="ECO:0000313" key="3">
    <source>
        <dbReference type="Proteomes" id="UP000664844"/>
    </source>
</evidence>
<dbReference type="EMBL" id="JAFLQW010000270">
    <property type="protein sequence ID" value="MBO0349392.1"/>
    <property type="molecule type" value="Genomic_DNA"/>
</dbReference>
<dbReference type="PROSITE" id="PS50851">
    <property type="entry name" value="CHEW"/>
    <property type="match status" value="1"/>
</dbReference>
<dbReference type="Pfam" id="PF01584">
    <property type="entry name" value="CheW"/>
    <property type="match status" value="1"/>
</dbReference>
<accession>A0ABS3FSN6</accession>
<name>A0ABS3FSN6_9CYAN</name>
<evidence type="ECO:0000259" key="1">
    <source>
        <dbReference type="PROSITE" id="PS50851"/>
    </source>
</evidence>